<evidence type="ECO:0000313" key="1">
    <source>
        <dbReference type="EMBL" id="MEL1250679.1"/>
    </source>
</evidence>
<proteinExistence type="predicted"/>
<organism evidence="1 2">
    <name type="scientific">Aurantiacibacter gilvus</name>
    <dbReference type="NCBI Taxonomy" id="3139141"/>
    <lineage>
        <taxon>Bacteria</taxon>
        <taxon>Pseudomonadati</taxon>
        <taxon>Pseudomonadota</taxon>
        <taxon>Alphaproteobacteria</taxon>
        <taxon>Sphingomonadales</taxon>
        <taxon>Erythrobacteraceae</taxon>
        <taxon>Aurantiacibacter</taxon>
    </lineage>
</organism>
<dbReference type="RefSeq" id="WP_341673192.1">
    <property type="nucleotide sequence ID" value="NZ_JBBYHV010000001.1"/>
</dbReference>
<name>A0ABU9IE27_9SPHN</name>
<reference evidence="1 2" key="1">
    <citation type="submission" date="2024-04" db="EMBL/GenBank/DDBJ databases">
        <title>Aurantiacibacter sp. DGU6 16S ribosomal RNA gene Genome sequencing and assembly.</title>
        <authorList>
            <person name="Park S."/>
        </authorList>
    </citation>
    <scope>NUCLEOTIDE SEQUENCE [LARGE SCALE GENOMIC DNA]</scope>
    <source>
        <strain evidence="1 2">DGU6</strain>
    </source>
</reference>
<comment type="caution">
    <text evidence="1">The sequence shown here is derived from an EMBL/GenBank/DDBJ whole genome shotgun (WGS) entry which is preliminary data.</text>
</comment>
<sequence>MNRGLARTLYFRPANDNRGKSVENLHLRAALKHFAQHGMAAADHARRQAVAAAEEGDRQTFEWWLEICRALDRRMAHGIEGSAKVGS</sequence>
<evidence type="ECO:0000313" key="2">
    <source>
        <dbReference type="Proteomes" id="UP001497045"/>
    </source>
</evidence>
<protein>
    <submittedName>
        <fullName evidence="1">Uncharacterized protein</fullName>
    </submittedName>
</protein>
<dbReference type="EMBL" id="JBBYHV010000001">
    <property type="protein sequence ID" value="MEL1250679.1"/>
    <property type="molecule type" value="Genomic_DNA"/>
</dbReference>
<keyword evidence="2" id="KW-1185">Reference proteome</keyword>
<gene>
    <name evidence="1" type="ORF">AAEO60_08350</name>
</gene>
<dbReference type="Proteomes" id="UP001497045">
    <property type="component" value="Unassembled WGS sequence"/>
</dbReference>
<accession>A0ABU9IE27</accession>